<protein>
    <submittedName>
        <fullName evidence="1">Uncharacterized protein</fullName>
    </submittedName>
</protein>
<evidence type="ECO:0000313" key="2">
    <source>
        <dbReference type="Proteomes" id="UP001551584"/>
    </source>
</evidence>
<organism evidence="1 2">
    <name type="scientific">Streptomyces chilikensis</name>
    <dbReference type="NCBI Taxonomy" id="1194079"/>
    <lineage>
        <taxon>Bacteria</taxon>
        <taxon>Bacillati</taxon>
        <taxon>Actinomycetota</taxon>
        <taxon>Actinomycetes</taxon>
        <taxon>Kitasatosporales</taxon>
        <taxon>Streptomycetaceae</taxon>
        <taxon>Streptomyces</taxon>
    </lineage>
</organism>
<reference evidence="1 2" key="1">
    <citation type="submission" date="2024-06" db="EMBL/GenBank/DDBJ databases">
        <title>The Natural Products Discovery Center: Release of the First 8490 Sequenced Strains for Exploring Actinobacteria Biosynthetic Diversity.</title>
        <authorList>
            <person name="Kalkreuter E."/>
            <person name="Kautsar S.A."/>
            <person name="Yang D."/>
            <person name="Bader C.D."/>
            <person name="Teijaro C.N."/>
            <person name="Fluegel L."/>
            <person name="Davis C.M."/>
            <person name="Simpson J.R."/>
            <person name="Lauterbach L."/>
            <person name="Steele A.D."/>
            <person name="Gui C."/>
            <person name="Meng S."/>
            <person name="Li G."/>
            <person name="Viehrig K."/>
            <person name="Ye F."/>
            <person name="Su P."/>
            <person name="Kiefer A.F."/>
            <person name="Nichols A."/>
            <person name="Cepeda A.J."/>
            <person name="Yan W."/>
            <person name="Fan B."/>
            <person name="Jiang Y."/>
            <person name="Adhikari A."/>
            <person name="Zheng C.-J."/>
            <person name="Schuster L."/>
            <person name="Cowan T.M."/>
            <person name="Smanski M.J."/>
            <person name="Chevrette M.G."/>
            <person name="De Carvalho L.P.S."/>
            <person name="Shen B."/>
        </authorList>
    </citation>
    <scope>NUCLEOTIDE SEQUENCE [LARGE SCALE GENOMIC DNA]</scope>
    <source>
        <strain evidence="1 2">NPDC048117</strain>
    </source>
</reference>
<dbReference type="RefSeq" id="WP_166024190.1">
    <property type="nucleotide sequence ID" value="NZ_JBEZNA010000040.1"/>
</dbReference>
<keyword evidence="2" id="KW-1185">Reference proteome</keyword>
<dbReference type="EMBL" id="JBEZNA010000040">
    <property type="protein sequence ID" value="MEU9579110.1"/>
    <property type="molecule type" value="Genomic_DNA"/>
</dbReference>
<sequence>MAEPVSGWIWSHNLLPFLQLLSHYAGYAFDGTDWVTVEAGTEDTDDGRADGWYSYPLAGTRAELEVTLARARGTDVLMVTVTGLPDGELRLRADTLVSAFASV</sequence>
<name>A0ABV3ESI0_9ACTN</name>
<comment type="caution">
    <text evidence="1">The sequence shown here is derived from an EMBL/GenBank/DDBJ whole genome shotgun (WGS) entry which is preliminary data.</text>
</comment>
<evidence type="ECO:0000313" key="1">
    <source>
        <dbReference type="EMBL" id="MEU9579110.1"/>
    </source>
</evidence>
<gene>
    <name evidence="1" type="ORF">AB0D95_17905</name>
</gene>
<proteinExistence type="predicted"/>
<accession>A0ABV3ESI0</accession>
<dbReference type="Proteomes" id="UP001551584">
    <property type="component" value="Unassembled WGS sequence"/>
</dbReference>